<evidence type="ECO:0000313" key="1">
    <source>
        <dbReference type="EMBL" id="SDE83284.1"/>
    </source>
</evidence>
<proteinExistence type="predicted"/>
<protein>
    <submittedName>
        <fullName evidence="1">Uncharacterized protein</fullName>
    </submittedName>
</protein>
<dbReference type="Proteomes" id="UP000198748">
    <property type="component" value="Unassembled WGS sequence"/>
</dbReference>
<dbReference type="EMBL" id="FNAN01000007">
    <property type="protein sequence ID" value="SDE83284.1"/>
    <property type="molecule type" value="Genomic_DNA"/>
</dbReference>
<accession>A0A1G7G553</accession>
<dbReference type="AlphaFoldDB" id="A0A1G7G553"/>
<dbReference type="STRING" id="659014.SAMN04487996_107128"/>
<keyword evidence="2" id="KW-1185">Reference proteome</keyword>
<gene>
    <name evidence="1" type="ORF">SAMN04487996_107128</name>
</gene>
<organism evidence="1 2">
    <name type="scientific">Dyadobacter soli</name>
    <dbReference type="NCBI Taxonomy" id="659014"/>
    <lineage>
        <taxon>Bacteria</taxon>
        <taxon>Pseudomonadati</taxon>
        <taxon>Bacteroidota</taxon>
        <taxon>Cytophagia</taxon>
        <taxon>Cytophagales</taxon>
        <taxon>Spirosomataceae</taxon>
        <taxon>Dyadobacter</taxon>
    </lineage>
</organism>
<evidence type="ECO:0000313" key="2">
    <source>
        <dbReference type="Proteomes" id="UP000198748"/>
    </source>
</evidence>
<sequence length="76" mass="8492">MLLSKLPPGLREMAQCRQIDYPMGNPKGPISHLGSAFVWDWTPEGFDFWSNIALGNYSVYCGCKVTNLKLKTTVTP</sequence>
<reference evidence="2" key="1">
    <citation type="submission" date="2016-10" db="EMBL/GenBank/DDBJ databases">
        <authorList>
            <person name="Varghese N."/>
            <person name="Submissions S."/>
        </authorList>
    </citation>
    <scope>NUCLEOTIDE SEQUENCE [LARGE SCALE GENOMIC DNA]</scope>
    <source>
        <strain evidence="2">DSM 25329</strain>
    </source>
</reference>
<name>A0A1G7G553_9BACT</name>